<dbReference type="PANTHER" id="PTHR40465:SF1">
    <property type="entry name" value="DUF6534 DOMAIN-CONTAINING PROTEIN"/>
    <property type="match status" value="1"/>
</dbReference>
<name>A0A0C9W2Y8_9AGAM</name>
<proteinExistence type="predicted"/>
<evidence type="ECO:0000313" key="3">
    <source>
        <dbReference type="Proteomes" id="UP000053820"/>
    </source>
</evidence>
<sequence>MAQAQGFNIGLILGPIEVGVVVASCLFGCAVVQTYVYYKRFLKDNWKIKALVNHPTALQIPHLLCVVATMWTMSTTHYGEPQTLNYLPDSTVAAVILSAPITFPVHAFFVYRLYRLAEDRILPAICLLMAFVRLAFNLTLGITGIQMRNSIEYEQHWSWMITAVLVTTAACDLTIAGALCYHLGAKRQVGIKR</sequence>
<evidence type="ECO:0000313" key="2">
    <source>
        <dbReference type="EMBL" id="KIJ60438.1"/>
    </source>
</evidence>
<organism evidence="2 3">
    <name type="scientific">Hydnomerulius pinastri MD-312</name>
    <dbReference type="NCBI Taxonomy" id="994086"/>
    <lineage>
        <taxon>Eukaryota</taxon>
        <taxon>Fungi</taxon>
        <taxon>Dikarya</taxon>
        <taxon>Basidiomycota</taxon>
        <taxon>Agaricomycotina</taxon>
        <taxon>Agaricomycetes</taxon>
        <taxon>Agaricomycetidae</taxon>
        <taxon>Boletales</taxon>
        <taxon>Boletales incertae sedis</taxon>
        <taxon>Leucogyrophana</taxon>
    </lineage>
</organism>
<reference evidence="2 3" key="1">
    <citation type="submission" date="2014-04" db="EMBL/GenBank/DDBJ databases">
        <title>Evolutionary Origins and Diversification of the Mycorrhizal Mutualists.</title>
        <authorList>
            <consortium name="DOE Joint Genome Institute"/>
            <consortium name="Mycorrhizal Genomics Consortium"/>
            <person name="Kohler A."/>
            <person name="Kuo A."/>
            <person name="Nagy L.G."/>
            <person name="Floudas D."/>
            <person name="Copeland A."/>
            <person name="Barry K.W."/>
            <person name="Cichocki N."/>
            <person name="Veneault-Fourrey C."/>
            <person name="LaButti K."/>
            <person name="Lindquist E.A."/>
            <person name="Lipzen A."/>
            <person name="Lundell T."/>
            <person name="Morin E."/>
            <person name="Murat C."/>
            <person name="Riley R."/>
            <person name="Ohm R."/>
            <person name="Sun H."/>
            <person name="Tunlid A."/>
            <person name="Henrissat B."/>
            <person name="Grigoriev I.V."/>
            <person name="Hibbett D.S."/>
            <person name="Martin F."/>
        </authorList>
    </citation>
    <scope>NUCLEOTIDE SEQUENCE [LARGE SCALE GENOMIC DNA]</scope>
    <source>
        <strain evidence="2 3">MD-312</strain>
    </source>
</reference>
<accession>A0A0C9W2Y8</accession>
<feature type="transmembrane region" description="Helical" evidence="1">
    <location>
        <begin position="121"/>
        <end position="145"/>
    </location>
</feature>
<dbReference type="EMBL" id="KN839872">
    <property type="protein sequence ID" value="KIJ60438.1"/>
    <property type="molecule type" value="Genomic_DNA"/>
</dbReference>
<feature type="transmembrane region" description="Helical" evidence="1">
    <location>
        <begin position="157"/>
        <end position="183"/>
    </location>
</feature>
<keyword evidence="3" id="KW-1185">Reference proteome</keyword>
<feature type="transmembrane region" description="Helical" evidence="1">
    <location>
        <begin position="50"/>
        <end position="71"/>
    </location>
</feature>
<keyword evidence="1" id="KW-0472">Membrane</keyword>
<feature type="transmembrane region" description="Helical" evidence="1">
    <location>
        <begin position="91"/>
        <end position="114"/>
    </location>
</feature>
<protein>
    <recommendedName>
        <fullName evidence="4">Integral membrane protein</fullName>
    </recommendedName>
</protein>
<evidence type="ECO:0008006" key="4">
    <source>
        <dbReference type="Google" id="ProtNLM"/>
    </source>
</evidence>
<dbReference type="AlphaFoldDB" id="A0A0C9W2Y8"/>
<keyword evidence="1" id="KW-1133">Transmembrane helix</keyword>
<gene>
    <name evidence="2" type="ORF">HYDPIDRAFT_98733</name>
</gene>
<dbReference type="OrthoDB" id="2535105at2759"/>
<dbReference type="PANTHER" id="PTHR40465">
    <property type="entry name" value="CHROMOSOME 1, WHOLE GENOME SHOTGUN SEQUENCE"/>
    <property type="match status" value="1"/>
</dbReference>
<dbReference type="Proteomes" id="UP000053820">
    <property type="component" value="Unassembled WGS sequence"/>
</dbReference>
<evidence type="ECO:0000256" key="1">
    <source>
        <dbReference type="SAM" id="Phobius"/>
    </source>
</evidence>
<dbReference type="HOGENOM" id="CLU_046025_16_0_1"/>
<keyword evidence="1" id="KW-0812">Transmembrane</keyword>
<feature type="transmembrane region" description="Helical" evidence="1">
    <location>
        <begin position="12"/>
        <end position="38"/>
    </location>
</feature>